<keyword evidence="2" id="KW-1185">Reference proteome</keyword>
<gene>
    <name evidence="1" type="ORF">ACFQ2T_01170</name>
</gene>
<dbReference type="Gene3D" id="3.90.1150.200">
    <property type="match status" value="1"/>
</dbReference>
<reference evidence="2" key="1">
    <citation type="journal article" date="2019" name="Int. J. Syst. Evol. Microbiol.">
        <title>The Global Catalogue of Microorganisms (GCM) 10K type strain sequencing project: providing services to taxonomists for standard genome sequencing and annotation.</title>
        <authorList>
            <consortium name="The Broad Institute Genomics Platform"/>
            <consortium name="The Broad Institute Genome Sequencing Center for Infectious Disease"/>
            <person name="Wu L."/>
            <person name="Ma J."/>
        </authorList>
    </citation>
    <scope>NUCLEOTIDE SEQUENCE [LARGE SCALE GENOMIC DNA]</scope>
    <source>
        <strain evidence="2">CCUG 58411</strain>
    </source>
</reference>
<evidence type="ECO:0000313" key="1">
    <source>
        <dbReference type="EMBL" id="MFD1121101.1"/>
    </source>
</evidence>
<organism evidence="1 2">
    <name type="scientific">Methylophilus flavus</name>
    <dbReference type="NCBI Taxonomy" id="640084"/>
    <lineage>
        <taxon>Bacteria</taxon>
        <taxon>Pseudomonadati</taxon>
        <taxon>Pseudomonadota</taxon>
        <taxon>Betaproteobacteria</taxon>
        <taxon>Nitrosomonadales</taxon>
        <taxon>Methylophilaceae</taxon>
        <taxon>Methylophilus</taxon>
    </lineage>
</organism>
<dbReference type="SUPFAM" id="SSF159888">
    <property type="entry name" value="YdhG-like"/>
    <property type="match status" value="1"/>
</dbReference>
<sequence length="120" mass="13913">MVFSSHEEYFKSLSPVIQALMLSIQQKVETLLPEVTRCISYQMPAFRANQHVFFYFAAFRKHIGIYPPVTKDLALINVLQPYRGKKGNLSFPLDQPLPLELIGQVVMAFYREYEAGTRKR</sequence>
<name>A0ABW3PAG2_9PROT</name>
<accession>A0ABW3PAG2</accession>
<proteinExistence type="predicted"/>
<comment type="caution">
    <text evidence="1">The sequence shown here is derived from an EMBL/GenBank/DDBJ whole genome shotgun (WGS) entry which is preliminary data.</text>
</comment>
<dbReference type="RefSeq" id="WP_379029368.1">
    <property type="nucleotide sequence ID" value="NZ_JBHTLN010000001.1"/>
</dbReference>
<dbReference type="Proteomes" id="UP001597206">
    <property type="component" value="Unassembled WGS sequence"/>
</dbReference>
<dbReference type="EMBL" id="JBHTLN010000001">
    <property type="protein sequence ID" value="MFD1121101.1"/>
    <property type="molecule type" value="Genomic_DNA"/>
</dbReference>
<protein>
    <submittedName>
        <fullName evidence="1">Iron chaperone</fullName>
    </submittedName>
</protein>
<evidence type="ECO:0000313" key="2">
    <source>
        <dbReference type="Proteomes" id="UP001597206"/>
    </source>
</evidence>